<dbReference type="Proteomes" id="UP000006702">
    <property type="component" value="Unassembled WGS sequence"/>
</dbReference>
<evidence type="ECO:0000313" key="2">
    <source>
        <dbReference type="EMBL" id="EAW23678.1"/>
    </source>
</evidence>
<dbReference type="OrthoDB" id="202203at2759"/>
<dbReference type="AlphaFoldDB" id="A1CY58"/>
<dbReference type="OMA" id="QTEPWIN"/>
<proteinExistence type="predicted"/>
<name>A1CY58_NEOFI</name>
<dbReference type="Gene3D" id="3.50.50.100">
    <property type="match status" value="1"/>
</dbReference>
<organism evidence="2 3">
    <name type="scientific">Neosartorya fischeri (strain ATCC 1020 / DSM 3700 / CBS 544.65 / FGSC A1164 / JCM 1740 / NRRL 181 / WB 181)</name>
    <name type="common">Aspergillus fischerianus</name>
    <dbReference type="NCBI Taxonomy" id="331117"/>
    <lineage>
        <taxon>Eukaryota</taxon>
        <taxon>Fungi</taxon>
        <taxon>Dikarya</taxon>
        <taxon>Ascomycota</taxon>
        <taxon>Pezizomycotina</taxon>
        <taxon>Eurotiomycetes</taxon>
        <taxon>Eurotiomycetidae</taxon>
        <taxon>Eurotiales</taxon>
        <taxon>Aspergillaceae</taxon>
        <taxon>Aspergillus</taxon>
        <taxon>Aspergillus subgen. Fumigati</taxon>
    </lineage>
</organism>
<dbReference type="PRINTS" id="PR00368">
    <property type="entry name" value="FADPNR"/>
</dbReference>
<evidence type="ECO:0000259" key="1">
    <source>
        <dbReference type="Pfam" id="PF07992"/>
    </source>
</evidence>
<dbReference type="PANTHER" id="PTHR43735">
    <property type="entry name" value="APOPTOSIS-INDUCING FACTOR 1"/>
    <property type="match status" value="1"/>
</dbReference>
<dbReference type="VEuPathDB" id="FungiDB:NFIA_032420"/>
<protein>
    <submittedName>
        <fullName evidence="2">Amid-like NADH oxidoreductase, putative</fullName>
    </submittedName>
</protein>
<dbReference type="PRINTS" id="PR00411">
    <property type="entry name" value="PNDRDTASEI"/>
</dbReference>
<evidence type="ECO:0000313" key="3">
    <source>
        <dbReference type="Proteomes" id="UP000006702"/>
    </source>
</evidence>
<dbReference type="InterPro" id="IPR036188">
    <property type="entry name" value="FAD/NAD-bd_sf"/>
</dbReference>
<dbReference type="KEGG" id="nfi:NFIA_032420"/>
<dbReference type="GO" id="GO:0050660">
    <property type="term" value="F:flavin adenine dinucleotide binding"/>
    <property type="evidence" value="ECO:0007669"/>
    <property type="project" value="TreeGrafter"/>
</dbReference>
<keyword evidence="3" id="KW-1185">Reference proteome</keyword>
<dbReference type="EMBL" id="DS027686">
    <property type="protein sequence ID" value="EAW23678.1"/>
    <property type="molecule type" value="Genomic_DNA"/>
</dbReference>
<dbReference type="FunFam" id="3.50.50.100:FF:000015">
    <property type="entry name" value="Amid-like NADH oxidoreductase, putative"/>
    <property type="match status" value="1"/>
</dbReference>
<reference evidence="3" key="1">
    <citation type="journal article" date="2008" name="PLoS Genet.">
        <title>Genomic islands in the pathogenic filamentous fungus Aspergillus fumigatus.</title>
        <authorList>
            <person name="Fedorova N.D."/>
            <person name="Khaldi N."/>
            <person name="Joardar V.S."/>
            <person name="Maiti R."/>
            <person name="Amedeo P."/>
            <person name="Anderson M.J."/>
            <person name="Crabtree J."/>
            <person name="Silva J.C."/>
            <person name="Badger J.H."/>
            <person name="Albarraq A."/>
            <person name="Angiuoli S."/>
            <person name="Bussey H."/>
            <person name="Bowyer P."/>
            <person name="Cotty P.J."/>
            <person name="Dyer P.S."/>
            <person name="Egan A."/>
            <person name="Galens K."/>
            <person name="Fraser-Liggett C.M."/>
            <person name="Haas B.J."/>
            <person name="Inman J.M."/>
            <person name="Kent R."/>
            <person name="Lemieux S."/>
            <person name="Malavazi I."/>
            <person name="Orvis J."/>
            <person name="Roemer T."/>
            <person name="Ronning C.M."/>
            <person name="Sundaram J.P."/>
            <person name="Sutton G."/>
            <person name="Turner G."/>
            <person name="Venter J.C."/>
            <person name="White O.R."/>
            <person name="Whitty B.R."/>
            <person name="Youngman P."/>
            <person name="Wolfe K.H."/>
            <person name="Goldman G.H."/>
            <person name="Wortman J.R."/>
            <person name="Jiang B."/>
            <person name="Denning D.W."/>
            <person name="Nierman W.C."/>
        </authorList>
    </citation>
    <scope>NUCLEOTIDE SEQUENCE [LARGE SCALE GENOMIC DNA]</scope>
    <source>
        <strain evidence="3">ATCC 1020 / DSM 3700 / CBS 544.65 / FGSC A1164 / JCM 1740 / NRRL 181 / WB 181</strain>
    </source>
</reference>
<dbReference type="eggNOG" id="KOG1336">
    <property type="taxonomic scope" value="Eukaryota"/>
</dbReference>
<dbReference type="SUPFAM" id="SSF51905">
    <property type="entry name" value="FAD/NAD(P)-binding domain"/>
    <property type="match status" value="1"/>
</dbReference>
<accession>A1CY58</accession>
<feature type="domain" description="FAD/NAD(P)-binding" evidence="1">
    <location>
        <begin position="7"/>
        <end position="304"/>
    </location>
</feature>
<dbReference type="Pfam" id="PF07992">
    <property type="entry name" value="Pyr_redox_2"/>
    <property type="match status" value="1"/>
</dbReference>
<dbReference type="RefSeq" id="XP_001265575.1">
    <property type="nucleotide sequence ID" value="XM_001265574.1"/>
</dbReference>
<dbReference type="GO" id="GO:0005737">
    <property type="term" value="C:cytoplasm"/>
    <property type="evidence" value="ECO:0007669"/>
    <property type="project" value="TreeGrafter"/>
</dbReference>
<dbReference type="InterPro" id="IPR023753">
    <property type="entry name" value="FAD/NAD-binding_dom"/>
</dbReference>
<dbReference type="GeneID" id="4592832"/>
<gene>
    <name evidence="2" type="ORF">NFIA_032420</name>
</gene>
<dbReference type="GO" id="GO:0004174">
    <property type="term" value="F:electron-transferring-flavoprotein dehydrogenase activity"/>
    <property type="evidence" value="ECO:0007669"/>
    <property type="project" value="TreeGrafter"/>
</dbReference>
<dbReference type="HOGENOM" id="CLU_019845_0_1_1"/>
<sequence>MAAPLKNIIVVGGSYVGRATAQELARVIPETHRVLLIEPHSHFHHLFAFPRFAIVPGHEHKAFIPYTGIFSSVPRPSTHAVVQARVLSVNPRSVTLDRQWQDSKQIPYDYLAIATGTRLAQPAGMKSDDKVSSVEYLRNHQADIKRAKSILIVGGGAVGVQMATDLREYYPHKDVTLVQSRARVMPLFHEQLHELIKKRFDELGVRLIVGARASVPSEGFPTDGKPFDVQLTNGSKVSTEFVILATGQRPNNDLLTSLTSSRSGSLINPDNGFIRVRPTLQLQDECFPNIFAVGDIADTGAQKAARPGSVQAGVVARNIQALIEGRRAEEEYVPPPAAIHLTLGMVSSKLKNNDGLAEAHWRQKSNVIFRNPNMAEGQTEPWINEKTDGQVDMGVEGWWERLGVQVENTRSYHL</sequence>
<dbReference type="PANTHER" id="PTHR43735:SF11">
    <property type="entry name" value="HYPOTHETICAL OXIDOREDUCTASE (EUROFUNG)"/>
    <property type="match status" value="1"/>
</dbReference>
<dbReference type="STRING" id="331117.A1CY58"/>